<evidence type="ECO:0000256" key="4">
    <source>
        <dbReference type="ARBA" id="ARBA00022777"/>
    </source>
</evidence>
<feature type="compositionally biased region" description="Acidic residues" evidence="6">
    <location>
        <begin position="1118"/>
        <end position="1137"/>
    </location>
</feature>
<proteinExistence type="predicted"/>
<evidence type="ECO:0000259" key="7">
    <source>
        <dbReference type="PROSITE" id="PS50011"/>
    </source>
</evidence>
<feature type="compositionally biased region" description="Low complexity" evidence="6">
    <location>
        <begin position="167"/>
        <end position="183"/>
    </location>
</feature>
<feature type="compositionally biased region" description="Low complexity" evidence="6">
    <location>
        <begin position="1069"/>
        <end position="1083"/>
    </location>
</feature>
<feature type="compositionally biased region" description="Acidic residues" evidence="6">
    <location>
        <begin position="884"/>
        <end position="896"/>
    </location>
</feature>
<dbReference type="PROSITE" id="PS50011">
    <property type="entry name" value="PROTEIN_KINASE_DOM"/>
    <property type="match status" value="1"/>
</dbReference>
<feature type="compositionally biased region" description="Low complexity" evidence="6">
    <location>
        <begin position="219"/>
        <end position="234"/>
    </location>
</feature>
<accession>A0A9P3G7C4</accession>
<dbReference type="SUPFAM" id="SSF56112">
    <property type="entry name" value="Protein kinase-like (PK-like)"/>
    <property type="match status" value="1"/>
</dbReference>
<feature type="region of interest" description="Disordered" evidence="6">
    <location>
        <begin position="314"/>
        <end position="523"/>
    </location>
</feature>
<feature type="compositionally biased region" description="Acidic residues" evidence="6">
    <location>
        <begin position="941"/>
        <end position="986"/>
    </location>
</feature>
<dbReference type="SMART" id="SM00220">
    <property type="entry name" value="S_TKc"/>
    <property type="match status" value="1"/>
</dbReference>
<feature type="region of interest" description="Disordered" evidence="6">
    <location>
        <begin position="938"/>
        <end position="1047"/>
    </location>
</feature>
<dbReference type="GO" id="GO:0004674">
    <property type="term" value="F:protein serine/threonine kinase activity"/>
    <property type="evidence" value="ECO:0007669"/>
    <property type="project" value="UniProtKB-KW"/>
</dbReference>
<feature type="compositionally biased region" description="Polar residues" evidence="6">
    <location>
        <begin position="460"/>
        <end position="469"/>
    </location>
</feature>
<feature type="compositionally biased region" description="Polar residues" evidence="6">
    <location>
        <begin position="497"/>
        <end position="508"/>
    </location>
</feature>
<dbReference type="PANTHER" id="PTHR24351">
    <property type="entry name" value="RIBOSOMAL PROTEIN S6 KINASE"/>
    <property type="match status" value="1"/>
</dbReference>
<dbReference type="Gene3D" id="3.30.200.20">
    <property type="entry name" value="Phosphorylase Kinase, domain 1"/>
    <property type="match status" value="1"/>
</dbReference>
<comment type="caution">
    <text evidence="9">The sequence shown here is derived from an EMBL/GenBank/DDBJ whole genome shotgun (WGS) entry which is preliminary data.</text>
</comment>
<dbReference type="OrthoDB" id="63267at2759"/>
<dbReference type="Gene3D" id="1.10.510.10">
    <property type="entry name" value="Transferase(Phosphotransferase) domain 1"/>
    <property type="match status" value="1"/>
</dbReference>
<dbReference type="InterPro" id="IPR008271">
    <property type="entry name" value="Ser/Thr_kinase_AS"/>
</dbReference>
<feature type="compositionally biased region" description="Polar residues" evidence="6">
    <location>
        <begin position="1271"/>
        <end position="1293"/>
    </location>
</feature>
<keyword evidence="3" id="KW-0547">Nucleotide-binding</keyword>
<dbReference type="InterPro" id="IPR000961">
    <property type="entry name" value="AGC-kinase_C"/>
</dbReference>
<dbReference type="InterPro" id="IPR000719">
    <property type="entry name" value="Prot_kinase_dom"/>
</dbReference>
<dbReference type="SMART" id="SM00133">
    <property type="entry name" value="S_TK_X"/>
    <property type="match status" value="1"/>
</dbReference>
<reference evidence="9 10" key="1">
    <citation type="submission" date="2021-08" db="EMBL/GenBank/DDBJ databases">
        <title>Draft Genome Sequence of Phanerochaete sordida strain YK-624.</title>
        <authorList>
            <person name="Mori T."/>
            <person name="Dohra H."/>
            <person name="Suzuki T."/>
            <person name="Kawagishi H."/>
            <person name="Hirai H."/>
        </authorList>
    </citation>
    <scope>NUCLEOTIDE SEQUENCE [LARGE SCALE GENOMIC DNA]</scope>
    <source>
        <strain evidence="9 10">YK-624</strain>
    </source>
</reference>
<feature type="region of interest" description="Disordered" evidence="6">
    <location>
        <begin position="1059"/>
        <end position="1310"/>
    </location>
</feature>
<feature type="compositionally biased region" description="Polar residues" evidence="6">
    <location>
        <begin position="906"/>
        <end position="916"/>
    </location>
</feature>
<evidence type="ECO:0000313" key="10">
    <source>
        <dbReference type="Proteomes" id="UP000703269"/>
    </source>
</evidence>
<feature type="compositionally biased region" description="Low complexity" evidence="6">
    <location>
        <begin position="445"/>
        <end position="459"/>
    </location>
</feature>
<sequence>MLKALQATSPIPVSEPKAKLKSVLGFAASGTPKDVETLPSLAGNNGYRRTPAFSRRSIDSVASYQVKGKTRSQRTSVADGPFFEDDAVTVSKDVPASMKNGIAPRSMPSRRAPGRGEKQEGHWAISVAETPHDTTSFSLYIKTPTHNLTLTRSAAEIVEVDSKLRDGLPGLKLPKLPLEASSLPSPPKKKGNFLNTLSRLASPSGKGSNLRQASSSRPSTATAQSSSHTSTANTPIASPAQERDDPFSSFSPGVLNGTNGMGHASHGTATALAAYLTTASNDSEVRQTRVWKRFVRVRTDDLQSARPERAIKRVRSDLAAHSSPGSTTDVTRSVSQVLSDAENIANGAKTPEDEARMEISAPPESATEEKMANGDVAPIADDKPVDETGDASTALEPSDQAEESVQAEVEQLQHSSELADDASQSLPEVPITDTDVAEETEDVGRSTPTPSEPPSSRSSHNIVRSQSADPMQRGSRIYSSSSAISQSLRGSSSQASMTGDDSSISTTGRRSARKKRSKSVDPALLEKKKSKRKVVIDDFELVRVLGKGCAGKVLLVRHRTTSGVYALKAITKRHVLAHQELQHTLTEQAVLKRMAAEGTDPFVVRLWWSFHDKEYLYLVMDFHPGGDLATQLARLGRLGRDRARFYAVEIVEGVEGLHAAGVIYRDLKPENILIASDGHIVLTDFGLSKEFPRRSAAVTAPPTPSGSRNEFLEDYGQVASPPWMEGERVANPWTGANDTTTTFCGTAEYLAPEVIQGLPYSYEVDWWSFGTMLYEMLVGITPFWADNHSDMYYRVLQDELIFPEEIHIDRDTRSLIRGLLQRNPALRMKEPRIKKHPYFSMIDWSHVYHKRYIPPFVPPIDPSNAGDTQNFDDTYLEMEPVIADEADDSNMENDQTDNERTDGEDSVTTPSQSRSPSVHPEEDAVDVFDGYSFKGRHSVILDDEAEEAVAGESSEEDGDEEDESEEYEEESAAVDEMETVNEEPEPEPTTPEAKVKDLPEPEEPAQAAPADIAPPAEPAPVSTPVEVVEAATAKPEETKEEPQEDLASLADAIVYTPVEPEAPTESIKPAEPQPAALAAPAVPAKEETIIVKPPAPRAAAKARARREKSGIPALDRDLENDDGVNNERDEDEEDWDFVETNVDEERNGAKGNGLFTRGGVVDRYRLTVFRKSTPRRSNGRSRNESEEGLQSPTLSEKQRRGRNPGLNFRKSPKEFLRPKSPPPSLSSSKSRIQQALSSSTTSSAGPVTPSLSMSSALPMSPSLKSKESAISMGSPSESSDQSVNGDTSTTTNGDAPRGASMVSIEEKQKSKVLKKYKEGAEKMLSIFQSPR</sequence>
<keyword evidence="4 9" id="KW-0418">Kinase</keyword>
<feature type="region of interest" description="Disordered" evidence="6">
    <location>
        <begin position="166"/>
        <end position="262"/>
    </location>
</feature>
<dbReference type="GO" id="GO:0005524">
    <property type="term" value="F:ATP binding"/>
    <property type="evidence" value="ECO:0007669"/>
    <property type="project" value="UniProtKB-KW"/>
</dbReference>
<keyword evidence="5" id="KW-0067">ATP-binding</keyword>
<dbReference type="InterPro" id="IPR045270">
    <property type="entry name" value="STKc_AGC"/>
</dbReference>
<dbReference type="CDD" id="cd05123">
    <property type="entry name" value="STKc_AGC"/>
    <property type="match status" value="1"/>
</dbReference>
<organism evidence="9 10">
    <name type="scientific">Phanerochaete sordida</name>
    <dbReference type="NCBI Taxonomy" id="48140"/>
    <lineage>
        <taxon>Eukaryota</taxon>
        <taxon>Fungi</taxon>
        <taxon>Dikarya</taxon>
        <taxon>Basidiomycota</taxon>
        <taxon>Agaricomycotina</taxon>
        <taxon>Agaricomycetes</taxon>
        <taxon>Polyporales</taxon>
        <taxon>Phanerochaetaceae</taxon>
        <taxon>Phanerochaete</taxon>
    </lineage>
</organism>
<keyword evidence="2" id="KW-0808">Transferase</keyword>
<feature type="compositionally biased region" description="Low complexity" evidence="6">
    <location>
        <begin position="403"/>
        <end position="413"/>
    </location>
</feature>
<keyword evidence="1" id="KW-0723">Serine/threonine-protein kinase</keyword>
<evidence type="ECO:0000259" key="8">
    <source>
        <dbReference type="PROSITE" id="PS51285"/>
    </source>
</evidence>
<evidence type="ECO:0000256" key="3">
    <source>
        <dbReference type="ARBA" id="ARBA00022741"/>
    </source>
</evidence>
<feature type="region of interest" description="Disordered" evidence="6">
    <location>
        <begin position="97"/>
        <end position="121"/>
    </location>
</feature>
<protein>
    <submittedName>
        <fullName evidence="9">Kinase-like protein</fullName>
    </submittedName>
</protein>
<evidence type="ECO:0000256" key="5">
    <source>
        <dbReference type="ARBA" id="ARBA00022840"/>
    </source>
</evidence>
<feature type="compositionally biased region" description="Low complexity" evidence="6">
    <location>
        <begin position="1004"/>
        <end position="1033"/>
    </location>
</feature>
<evidence type="ECO:0000256" key="6">
    <source>
        <dbReference type="SAM" id="MobiDB-lite"/>
    </source>
</evidence>
<feature type="compositionally biased region" description="Low complexity" evidence="6">
    <location>
        <begin position="1225"/>
        <end position="1263"/>
    </location>
</feature>
<name>A0A9P3G7C4_9APHY</name>
<dbReference type="EMBL" id="BPQB01000013">
    <property type="protein sequence ID" value="GJE89648.1"/>
    <property type="molecule type" value="Genomic_DNA"/>
</dbReference>
<dbReference type="PROSITE" id="PS51285">
    <property type="entry name" value="AGC_KINASE_CTER"/>
    <property type="match status" value="1"/>
</dbReference>
<evidence type="ECO:0000256" key="2">
    <source>
        <dbReference type="ARBA" id="ARBA00022679"/>
    </source>
</evidence>
<gene>
    <name evidence="9" type="ORF">PsYK624_057530</name>
</gene>
<feature type="compositionally biased region" description="Low complexity" evidence="6">
    <location>
        <begin position="474"/>
        <end position="496"/>
    </location>
</feature>
<dbReference type="FunFam" id="3.30.200.20:FF:000743">
    <property type="entry name" value="Non-specific serine/threonine protein kinase"/>
    <property type="match status" value="1"/>
</dbReference>
<evidence type="ECO:0000313" key="9">
    <source>
        <dbReference type="EMBL" id="GJE89648.1"/>
    </source>
</evidence>
<dbReference type="InterPro" id="IPR011009">
    <property type="entry name" value="Kinase-like_dom_sf"/>
</dbReference>
<dbReference type="Pfam" id="PF00069">
    <property type="entry name" value="Pkinase"/>
    <property type="match status" value="2"/>
</dbReference>
<dbReference type="PROSITE" id="PS00108">
    <property type="entry name" value="PROTEIN_KINASE_ST"/>
    <property type="match status" value="1"/>
</dbReference>
<feature type="domain" description="AGC-kinase C-terminal" evidence="8">
    <location>
        <begin position="840"/>
        <end position="943"/>
    </location>
</feature>
<feature type="compositionally biased region" description="Polar residues" evidence="6">
    <location>
        <begin position="323"/>
        <end position="338"/>
    </location>
</feature>
<feature type="domain" description="Protein kinase" evidence="7">
    <location>
        <begin position="539"/>
        <end position="839"/>
    </location>
</feature>
<feature type="compositionally biased region" description="Polar residues" evidence="6">
    <location>
        <begin position="193"/>
        <end position="218"/>
    </location>
</feature>
<keyword evidence="10" id="KW-1185">Reference proteome</keyword>
<feature type="region of interest" description="Disordered" evidence="6">
    <location>
        <begin position="884"/>
        <end position="924"/>
    </location>
</feature>
<evidence type="ECO:0000256" key="1">
    <source>
        <dbReference type="ARBA" id="ARBA00022527"/>
    </source>
</evidence>
<dbReference type="Proteomes" id="UP000703269">
    <property type="component" value="Unassembled WGS sequence"/>
</dbReference>